<gene>
    <name evidence="1" type="ORF">D7044_21770</name>
</gene>
<reference evidence="1 2" key="1">
    <citation type="submission" date="2018-09" db="EMBL/GenBank/DDBJ databases">
        <title>Micromonospora sp. nov. MS1-9, isolated from a root of Musa sp.</title>
        <authorList>
            <person name="Kuncharoen N."/>
            <person name="Kudo T."/>
            <person name="Ohkuma M."/>
            <person name="Yuki M."/>
            <person name="Tanasupawat S."/>
        </authorList>
    </citation>
    <scope>NUCLEOTIDE SEQUENCE [LARGE SCALE GENOMIC DNA]</scope>
    <source>
        <strain evidence="1 2">MS1-9</strain>
    </source>
</reference>
<proteinExistence type="predicted"/>
<dbReference type="EMBL" id="RAZT01000011">
    <property type="protein sequence ID" value="RKN29485.1"/>
    <property type="molecule type" value="Genomic_DNA"/>
</dbReference>
<dbReference type="Proteomes" id="UP000275865">
    <property type="component" value="Unassembled WGS sequence"/>
</dbReference>
<accession>A0A3A9XW37</accession>
<evidence type="ECO:0000313" key="2">
    <source>
        <dbReference type="Proteomes" id="UP000275865"/>
    </source>
</evidence>
<organism evidence="1 2">
    <name type="scientific">Micromonospora musae</name>
    <dbReference type="NCBI Taxonomy" id="1894970"/>
    <lineage>
        <taxon>Bacteria</taxon>
        <taxon>Bacillati</taxon>
        <taxon>Actinomycetota</taxon>
        <taxon>Actinomycetes</taxon>
        <taxon>Micromonosporales</taxon>
        <taxon>Micromonosporaceae</taxon>
        <taxon>Micromonospora</taxon>
    </lineage>
</organism>
<evidence type="ECO:0000313" key="1">
    <source>
        <dbReference type="EMBL" id="RKN29485.1"/>
    </source>
</evidence>
<dbReference type="AlphaFoldDB" id="A0A3A9XW37"/>
<sequence length="66" mass="7132">MVRVVVVGPYPLVARRHPTITRLLPGFCAHRRSRLACSGGVITPGQIWLSLAGSGRSAGRPRCDDH</sequence>
<name>A0A3A9XW37_9ACTN</name>
<comment type="caution">
    <text evidence="1">The sequence shown here is derived from an EMBL/GenBank/DDBJ whole genome shotgun (WGS) entry which is preliminary data.</text>
</comment>
<protein>
    <submittedName>
        <fullName evidence="1">Uncharacterized protein</fullName>
    </submittedName>
</protein>